<dbReference type="PROSITE" id="PS00154">
    <property type="entry name" value="ATPASE_E1_E2"/>
    <property type="match status" value="1"/>
</dbReference>
<evidence type="ECO:0000256" key="10">
    <source>
        <dbReference type="ARBA" id="ARBA00022796"/>
    </source>
</evidence>
<keyword evidence="11 18" id="KW-0067">ATP-binding</keyword>
<dbReference type="GO" id="GO:0016887">
    <property type="term" value="F:ATP hydrolysis activity"/>
    <property type="evidence" value="ECO:0007669"/>
    <property type="project" value="InterPro"/>
</dbReference>
<dbReference type="SUPFAM" id="SSF81665">
    <property type="entry name" value="Calcium ATPase, transmembrane domain M"/>
    <property type="match status" value="1"/>
</dbReference>
<dbReference type="Gene3D" id="2.70.150.10">
    <property type="entry name" value="Calcium-transporting ATPase, cytoplasmic transduction domain A"/>
    <property type="match status" value="1"/>
</dbReference>
<feature type="domain" description="HMA" evidence="19">
    <location>
        <begin position="4"/>
        <end position="69"/>
    </location>
</feature>
<dbReference type="Gene3D" id="3.40.50.1000">
    <property type="entry name" value="HAD superfamily/HAD-like"/>
    <property type="match status" value="1"/>
</dbReference>
<dbReference type="GO" id="GO:0005524">
    <property type="term" value="F:ATP binding"/>
    <property type="evidence" value="ECO:0007669"/>
    <property type="project" value="UniProtKB-UniRule"/>
</dbReference>
<keyword evidence="14 18" id="KW-1133">Transmembrane helix</keyword>
<dbReference type="NCBIfam" id="TIGR00003">
    <property type="entry name" value="copper ion binding protein"/>
    <property type="match status" value="1"/>
</dbReference>
<dbReference type="InterPro" id="IPR006122">
    <property type="entry name" value="HMA_Cu_ion-bd"/>
</dbReference>
<dbReference type="InterPro" id="IPR023298">
    <property type="entry name" value="ATPase_P-typ_TM_dom_sf"/>
</dbReference>
<dbReference type="FunFam" id="3.30.70.100:FF:000005">
    <property type="entry name" value="Copper-exporting P-type ATPase A"/>
    <property type="match status" value="2"/>
</dbReference>
<dbReference type="InterPro" id="IPR036163">
    <property type="entry name" value="HMA_dom_sf"/>
</dbReference>
<dbReference type="InterPro" id="IPR059000">
    <property type="entry name" value="ATPase_P-type_domA"/>
</dbReference>
<evidence type="ECO:0000256" key="7">
    <source>
        <dbReference type="ARBA" id="ARBA00022723"/>
    </source>
</evidence>
<dbReference type="InterPro" id="IPR023214">
    <property type="entry name" value="HAD_sf"/>
</dbReference>
<keyword evidence="8" id="KW-0677">Repeat</keyword>
<dbReference type="SUPFAM" id="SSF55008">
    <property type="entry name" value="HMA, heavy metal-associated domain"/>
    <property type="match status" value="2"/>
</dbReference>
<feature type="transmembrane region" description="Helical" evidence="18">
    <location>
        <begin position="155"/>
        <end position="176"/>
    </location>
</feature>
<dbReference type="PROSITE" id="PS50846">
    <property type="entry name" value="HMA_2"/>
    <property type="match status" value="2"/>
</dbReference>
<evidence type="ECO:0000256" key="15">
    <source>
        <dbReference type="ARBA" id="ARBA00023008"/>
    </source>
</evidence>
<evidence type="ECO:0000313" key="20">
    <source>
        <dbReference type="EMBL" id="AXE36271.1"/>
    </source>
</evidence>
<evidence type="ECO:0000256" key="5">
    <source>
        <dbReference type="ARBA" id="ARBA00022475"/>
    </source>
</evidence>
<dbReference type="NCBIfam" id="TIGR01494">
    <property type="entry name" value="ATPase_P-type"/>
    <property type="match status" value="1"/>
</dbReference>
<feature type="domain" description="HMA" evidence="19">
    <location>
        <begin position="71"/>
        <end position="136"/>
    </location>
</feature>
<keyword evidence="6 18" id="KW-0812">Transmembrane</keyword>
<dbReference type="NCBIfam" id="TIGR01511">
    <property type="entry name" value="ATPase-IB1_Cu"/>
    <property type="match status" value="1"/>
</dbReference>
<keyword evidence="9 18" id="KW-0547">Nucleotide-binding</keyword>
<keyword evidence="4" id="KW-0813">Transport</keyword>
<keyword evidence="5 18" id="KW-1003">Cell membrane</keyword>
<dbReference type="InterPro" id="IPR001757">
    <property type="entry name" value="P_typ_ATPase"/>
</dbReference>
<evidence type="ECO:0000259" key="19">
    <source>
        <dbReference type="PROSITE" id="PS50846"/>
    </source>
</evidence>
<dbReference type="PROSITE" id="PS01047">
    <property type="entry name" value="HMA_1"/>
    <property type="match status" value="2"/>
</dbReference>
<dbReference type="InterPro" id="IPR006121">
    <property type="entry name" value="HMA_dom"/>
</dbReference>
<name>A0A344ULX3_9NEIS</name>
<evidence type="ECO:0000256" key="1">
    <source>
        <dbReference type="ARBA" id="ARBA00004651"/>
    </source>
</evidence>
<evidence type="ECO:0000256" key="6">
    <source>
        <dbReference type="ARBA" id="ARBA00022692"/>
    </source>
</evidence>
<reference evidence="20 21" key="1">
    <citation type="submission" date="2018-05" db="EMBL/GenBank/DDBJ databases">
        <title>Genome sequencing, assembly and analysis of the novel insecticidal bacterium, Chromobacterium phragmitis.</title>
        <authorList>
            <person name="Sparks M.E."/>
            <person name="Blackburn M.B."/>
            <person name="Gundersen-Rindal D.E."/>
        </authorList>
    </citation>
    <scope>NUCLEOTIDE SEQUENCE [LARGE SCALE GENOMIC DNA]</scope>
    <source>
        <strain evidence="20">IIBBL 274-1</strain>
    </source>
</reference>
<feature type="transmembrane region" description="Helical" evidence="18">
    <location>
        <begin position="399"/>
        <end position="417"/>
    </location>
</feature>
<keyword evidence="7 18" id="KW-0479">Metal-binding</keyword>
<dbReference type="RefSeq" id="WP_114074091.1">
    <property type="nucleotide sequence ID" value="NZ_CP029554.1"/>
</dbReference>
<evidence type="ECO:0000256" key="9">
    <source>
        <dbReference type="ARBA" id="ARBA00022741"/>
    </source>
</evidence>
<feature type="transmembrane region" description="Helical" evidence="18">
    <location>
        <begin position="188"/>
        <end position="205"/>
    </location>
</feature>
<evidence type="ECO:0000256" key="4">
    <source>
        <dbReference type="ARBA" id="ARBA00022448"/>
    </source>
</evidence>
<dbReference type="Gene3D" id="3.30.70.100">
    <property type="match status" value="2"/>
</dbReference>
<organism evidence="20 21">
    <name type="scientific">Chromobacterium phragmitis</name>
    <dbReference type="NCBI Taxonomy" id="2202141"/>
    <lineage>
        <taxon>Bacteria</taxon>
        <taxon>Pseudomonadati</taxon>
        <taxon>Pseudomonadota</taxon>
        <taxon>Betaproteobacteria</taxon>
        <taxon>Neisseriales</taxon>
        <taxon>Chromobacteriaceae</taxon>
        <taxon>Chromobacterium</taxon>
    </lineage>
</organism>
<feature type="transmembrane region" description="Helical" evidence="18">
    <location>
        <begin position="246"/>
        <end position="265"/>
    </location>
</feature>
<dbReference type="PRINTS" id="PR00119">
    <property type="entry name" value="CATATPASE"/>
</dbReference>
<evidence type="ECO:0000256" key="8">
    <source>
        <dbReference type="ARBA" id="ARBA00022737"/>
    </source>
</evidence>
<dbReference type="InterPro" id="IPR008250">
    <property type="entry name" value="ATPase_P-typ_transduc_dom_A_sf"/>
</dbReference>
<keyword evidence="10" id="KW-0187">Copper transport</keyword>
<evidence type="ECO:0000256" key="2">
    <source>
        <dbReference type="ARBA" id="ARBA00006024"/>
    </source>
</evidence>
<dbReference type="GO" id="GO:0060003">
    <property type="term" value="P:copper ion export"/>
    <property type="evidence" value="ECO:0007669"/>
    <property type="project" value="UniProtKB-ARBA"/>
</dbReference>
<dbReference type="GO" id="GO:0005886">
    <property type="term" value="C:plasma membrane"/>
    <property type="evidence" value="ECO:0007669"/>
    <property type="project" value="UniProtKB-SubCell"/>
</dbReference>
<dbReference type="InterPro" id="IPR018303">
    <property type="entry name" value="ATPase_P-typ_P_site"/>
</dbReference>
<dbReference type="PANTHER" id="PTHR43520">
    <property type="entry name" value="ATP7, ISOFORM B"/>
    <property type="match status" value="1"/>
</dbReference>
<keyword evidence="13" id="KW-1278">Translocase</keyword>
<dbReference type="Gene3D" id="3.40.1110.10">
    <property type="entry name" value="Calcium-transporting ATPase, cytoplasmic domain N"/>
    <property type="match status" value="1"/>
</dbReference>
<keyword evidence="16" id="KW-0406">Ion transport</keyword>
<dbReference type="SUPFAM" id="SSF81653">
    <property type="entry name" value="Calcium ATPase, transduction domain A"/>
    <property type="match status" value="1"/>
</dbReference>
<evidence type="ECO:0000256" key="3">
    <source>
        <dbReference type="ARBA" id="ARBA00012517"/>
    </source>
</evidence>
<dbReference type="CDD" id="cd00371">
    <property type="entry name" value="HMA"/>
    <property type="match status" value="2"/>
</dbReference>
<comment type="similarity">
    <text evidence="2 18">Belongs to the cation transport ATPase (P-type) (TC 3.A.3) family. Type IB subfamily.</text>
</comment>
<dbReference type="EMBL" id="CP029554">
    <property type="protein sequence ID" value="AXE36271.1"/>
    <property type="molecule type" value="Genomic_DNA"/>
</dbReference>
<dbReference type="KEGG" id="chrb:DK843_19400"/>
<dbReference type="InterPro" id="IPR027256">
    <property type="entry name" value="P-typ_ATPase_IB"/>
</dbReference>
<dbReference type="SUPFAM" id="SSF56784">
    <property type="entry name" value="HAD-like"/>
    <property type="match status" value="1"/>
</dbReference>
<evidence type="ECO:0000256" key="12">
    <source>
        <dbReference type="ARBA" id="ARBA00022842"/>
    </source>
</evidence>
<dbReference type="PANTHER" id="PTHR43520:SF8">
    <property type="entry name" value="P-TYPE CU(+) TRANSPORTER"/>
    <property type="match status" value="1"/>
</dbReference>
<dbReference type="NCBIfam" id="TIGR01525">
    <property type="entry name" value="ATPase-IB_hvy"/>
    <property type="match status" value="1"/>
</dbReference>
<dbReference type="PRINTS" id="PR00943">
    <property type="entry name" value="CUATPASE"/>
</dbReference>
<keyword evidence="12" id="KW-0460">Magnesium</keyword>
<dbReference type="InterPro" id="IPR023299">
    <property type="entry name" value="ATPase_P-typ_cyto_dom_N"/>
</dbReference>
<dbReference type="GO" id="GO:0055070">
    <property type="term" value="P:copper ion homeostasis"/>
    <property type="evidence" value="ECO:0007669"/>
    <property type="project" value="TreeGrafter"/>
</dbReference>
<comment type="subcellular location">
    <subcellularLocation>
        <location evidence="1">Cell membrane</location>
        <topology evidence="1">Multi-pass membrane protein</topology>
    </subcellularLocation>
</comment>
<evidence type="ECO:0000256" key="17">
    <source>
        <dbReference type="ARBA" id="ARBA00023136"/>
    </source>
</evidence>
<evidence type="ECO:0000313" key="21">
    <source>
        <dbReference type="Proteomes" id="UP000252038"/>
    </source>
</evidence>
<gene>
    <name evidence="20" type="ORF">DK843_19400</name>
</gene>
<feature type="transmembrane region" description="Helical" evidence="18">
    <location>
        <begin position="217"/>
        <end position="240"/>
    </location>
</feature>
<evidence type="ECO:0000256" key="14">
    <source>
        <dbReference type="ARBA" id="ARBA00022989"/>
    </source>
</evidence>
<dbReference type="AlphaFoldDB" id="A0A344ULX3"/>
<evidence type="ECO:0000256" key="13">
    <source>
        <dbReference type="ARBA" id="ARBA00022967"/>
    </source>
</evidence>
<evidence type="ECO:0000256" key="18">
    <source>
        <dbReference type="RuleBase" id="RU362081"/>
    </source>
</evidence>
<sequence>MTQSLLTLPVAGMSCAACAARIEKQLNRMDGVEAAVSFANESAQLRYDPDQTKPQQLVDAIVRCGFDVPRQTLELGIGGMSCAACAARLEKALGRLPGVEASVNFAAESARVDFLPGLMDRDRVLDAVRKAGFEPSLREDGGSEAEAAARYRRELAWFAASALLTLPFMVEMAAMFAGGHHGWLPRMWQLALATPVQFVVGWRFYRGAWQALRGGVANMDVLVALGTSMAWLLSAVVTLWNLEDQHVYFEASTAVITLVLLGKLLEARAKGKTSAAIAALVKLAPRTARVERGGELIEVAVDQLQRGDVVVVRHGDSLPVDGEVVEGQAWLDESMLTGESRPVAKQPGDRVYAATRNQDGMLKVRATGVGEETQLAEIVRMVAAAQGSKAPIQRLADRISAVFVPAVSAVALLTFLLTGWQDGDWARALIHAVAVLVIACPCALGLATPTAVMVGVGNGARRGILFRNAAALEQAGKVDVLLVDKTGTLTEGRPTLRHALALDGGEDRLIQLAASAEAGSEHPLAHALLQRAKELELPLLTCERFRADVGNGVEAALPGVGVIRVGVPSWIGLDLPAEAAAWPLEGNTVVAVSLDEQPLGLLALADPLRDSSKAAVAALRGLGVKVVMLTGDHEATARSIAAEAGIAEWRAGMKPQDKADVVKYWQQQGCKVAMLGDGVNDAPALAAADVSLAMGAGSDVAIAAADITLMHGDLAHAVDAIRLSRASLAKIRQNLAFAFVYNVLGIPLAAVGMLNPVIAGAAMAASSVSVVSNSLLLRRWR</sequence>
<feature type="transmembrane region" description="Helical" evidence="18">
    <location>
        <begin position="429"/>
        <end position="457"/>
    </location>
</feature>
<dbReference type="Pfam" id="PF00403">
    <property type="entry name" value="HMA"/>
    <property type="match status" value="2"/>
</dbReference>
<accession>A0A344ULX3</accession>
<evidence type="ECO:0000256" key="16">
    <source>
        <dbReference type="ARBA" id="ARBA00023065"/>
    </source>
</evidence>
<keyword evidence="15" id="KW-0186">Copper</keyword>
<dbReference type="GO" id="GO:0005507">
    <property type="term" value="F:copper ion binding"/>
    <property type="evidence" value="ECO:0007669"/>
    <property type="project" value="InterPro"/>
</dbReference>
<dbReference type="GO" id="GO:0140581">
    <property type="term" value="F:P-type monovalent copper transporter activity"/>
    <property type="evidence" value="ECO:0007669"/>
    <property type="project" value="UniProtKB-EC"/>
</dbReference>
<protein>
    <recommendedName>
        <fullName evidence="3">P-type Cu(+) transporter</fullName>
        <ecNumber evidence="3">7.2.2.8</ecNumber>
    </recommendedName>
</protein>
<dbReference type="InterPro" id="IPR036412">
    <property type="entry name" value="HAD-like_sf"/>
</dbReference>
<proteinExistence type="inferred from homology"/>
<dbReference type="Pfam" id="PF00702">
    <property type="entry name" value="Hydrolase"/>
    <property type="match status" value="1"/>
</dbReference>
<dbReference type="Pfam" id="PF00122">
    <property type="entry name" value="E1-E2_ATPase"/>
    <property type="match status" value="1"/>
</dbReference>
<feature type="transmembrane region" description="Helical" evidence="18">
    <location>
        <begin position="757"/>
        <end position="777"/>
    </location>
</feature>
<dbReference type="Proteomes" id="UP000252038">
    <property type="component" value="Chromosome"/>
</dbReference>
<evidence type="ECO:0000256" key="11">
    <source>
        <dbReference type="ARBA" id="ARBA00022840"/>
    </source>
</evidence>
<keyword evidence="17 18" id="KW-0472">Membrane</keyword>
<dbReference type="FunFam" id="2.70.150.10:FF:000020">
    <property type="entry name" value="Copper-exporting P-type ATPase A"/>
    <property type="match status" value="1"/>
</dbReference>
<dbReference type="CDD" id="cd02094">
    <property type="entry name" value="P-type_ATPase_Cu-like"/>
    <property type="match status" value="1"/>
</dbReference>
<feature type="transmembrane region" description="Helical" evidence="18">
    <location>
        <begin position="734"/>
        <end position="751"/>
    </location>
</feature>
<dbReference type="GO" id="GO:0043682">
    <property type="term" value="F:P-type divalent copper transporter activity"/>
    <property type="evidence" value="ECO:0007669"/>
    <property type="project" value="TreeGrafter"/>
</dbReference>
<dbReference type="InterPro" id="IPR017969">
    <property type="entry name" value="Heavy-metal-associated_CS"/>
</dbReference>
<dbReference type="EC" id="7.2.2.8" evidence="3"/>